<evidence type="ECO:0000256" key="2">
    <source>
        <dbReference type="ARBA" id="ARBA00022862"/>
    </source>
</evidence>
<dbReference type="EC" id="1.11.1.28" evidence="6"/>
<dbReference type="PANTHER" id="PTHR33930:SF7">
    <property type="entry name" value="ALKYL HYDROPEROXIDE REDUCTASE AHPD"/>
    <property type="match status" value="1"/>
</dbReference>
<evidence type="ECO:0000256" key="4">
    <source>
        <dbReference type="ARBA" id="ARBA00023157"/>
    </source>
</evidence>
<dbReference type="AlphaFoldDB" id="A0A6L9Y8R9"/>
<evidence type="ECO:0000256" key="5">
    <source>
        <dbReference type="ARBA" id="ARBA00023284"/>
    </source>
</evidence>
<dbReference type="HAMAP" id="MF_01676">
    <property type="entry name" value="AhpD"/>
    <property type="match status" value="1"/>
</dbReference>
<dbReference type="SUPFAM" id="SSF69118">
    <property type="entry name" value="AhpD-like"/>
    <property type="match status" value="1"/>
</dbReference>
<comment type="function">
    <text evidence="6">Antioxidant protein with alkyl hydroperoxidase activity. Required for the reduction of the AhpC active site cysteine residues and for the regeneration of the AhpC enzyme activity.</text>
</comment>
<evidence type="ECO:0000313" key="9">
    <source>
        <dbReference type="Proteomes" id="UP000477651"/>
    </source>
</evidence>
<dbReference type="GO" id="GO:0032843">
    <property type="term" value="F:hydroperoxide reductase activity"/>
    <property type="evidence" value="ECO:0007669"/>
    <property type="project" value="InterPro"/>
</dbReference>
<dbReference type="Proteomes" id="UP000477651">
    <property type="component" value="Unassembled WGS sequence"/>
</dbReference>
<evidence type="ECO:0000256" key="3">
    <source>
        <dbReference type="ARBA" id="ARBA00023002"/>
    </source>
</evidence>
<dbReference type="Gene3D" id="1.20.1290.10">
    <property type="entry name" value="AhpD-like"/>
    <property type="match status" value="1"/>
</dbReference>
<keyword evidence="4 6" id="KW-1015">Disulfide bond</keyword>
<proteinExistence type="inferred from homology"/>
<dbReference type="GO" id="GO:0015036">
    <property type="term" value="F:disulfide oxidoreductase activity"/>
    <property type="evidence" value="ECO:0007669"/>
    <property type="project" value="TreeGrafter"/>
</dbReference>
<sequence>MEFLNTIKNEIPDWAKDIRLNIDGAIARSSLSEADAIGVALAAAYAAKSTFLIEQFKSGLSEEDVNGVLVAAALMGMNNTYYPYLEMAGDEQLRTLPARLRMNAYASHGGIAKARFEIFGLAASIVGKCHFCVKAHYDNAKKEGLTQEQLQDVGRIASVVNAAALVLASQGK</sequence>
<evidence type="ECO:0000256" key="1">
    <source>
        <dbReference type="ARBA" id="ARBA00022559"/>
    </source>
</evidence>
<dbReference type="EMBL" id="JAAGYR010000013">
    <property type="protein sequence ID" value="NEN76124.1"/>
    <property type="molecule type" value="Genomic_DNA"/>
</dbReference>
<evidence type="ECO:0000259" key="7">
    <source>
        <dbReference type="Pfam" id="PF02627"/>
    </source>
</evidence>
<keyword evidence="3 6" id="KW-0560">Oxidoreductase</keyword>
<dbReference type="GO" id="GO:0051920">
    <property type="term" value="F:peroxiredoxin activity"/>
    <property type="evidence" value="ECO:0007669"/>
    <property type="project" value="InterPro"/>
</dbReference>
<dbReference type="NCBIfam" id="TIGR00778">
    <property type="entry name" value="ahpD_dom"/>
    <property type="match status" value="1"/>
</dbReference>
<comment type="caution">
    <text evidence="8">The sequence shown here is derived from an EMBL/GenBank/DDBJ whole genome shotgun (WGS) entry which is preliminary data.</text>
</comment>
<dbReference type="RefSeq" id="WP_159991062.1">
    <property type="nucleotide sequence ID" value="NZ_CP047165.1"/>
</dbReference>
<dbReference type="GO" id="GO:0006979">
    <property type="term" value="P:response to oxidative stress"/>
    <property type="evidence" value="ECO:0007669"/>
    <property type="project" value="InterPro"/>
</dbReference>
<keyword evidence="2 6" id="KW-0049">Antioxidant</keyword>
<dbReference type="PANTHER" id="PTHR33930">
    <property type="entry name" value="ALKYL HYDROPEROXIDE REDUCTASE AHPD"/>
    <property type="match status" value="1"/>
</dbReference>
<protein>
    <recommendedName>
        <fullName evidence="6">Alkyl hydroperoxide reductase AhpD</fullName>
        <ecNumber evidence="6">1.11.1.28</ecNumber>
    </recommendedName>
    <alternativeName>
        <fullName evidence="6">Alkylhydroperoxidase AhpD</fullName>
    </alternativeName>
</protein>
<accession>A0A6L9Y8R9</accession>
<evidence type="ECO:0000313" key="8">
    <source>
        <dbReference type="EMBL" id="NEN76124.1"/>
    </source>
</evidence>
<evidence type="ECO:0000256" key="6">
    <source>
        <dbReference type="HAMAP-Rule" id="MF_01676"/>
    </source>
</evidence>
<feature type="active site" description="Proton donor" evidence="6">
    <location>
        <position position="129"/>
    </location>
</feature>
<dbReference type="InterPro" id="IPR003779">
    <property type="entry name" value="CMD-like"/>
</dbReference>
<feature type="domain" description="Carboxymuconolactone decarboxylase-like" evidence="7">
    <location>
        <begin position="96"/>
        <end position="165"/>
    </location>
</feature>
<keyword evidence="1 6" id="KW-0575">Peroxidase</keyword>
<name>A0A6L9Y8R9_9BURK</name>
<comment type="catalytic activity">
    <reaction evidence="6">
        <text>N(6)-[(R)-dihydrolipoyl]-L-lysyl-[lipoyl-carrier protein] + a hydroperoxide = N(6)-[(R)-lipoyl]-L-lysyl-[lipoyl-carrier protein] + an alcohol + H2O</text>
        <dbReference type="Rhea" id="RHEA:62636"/>
        <dbReference type="Rhea" id="RHEA-COMP:10502"/>
        <dbReference type="Rhea" id="RHEA-COMP:16355"/>
        <dbReference type="ChEBI" id="CHEBI:15377"/>
        <dbReference type="ChEBI" id="CHEBI:30879"/>
        <dbReference type="ChEBI" id="CHEBI:35924"/>
        <dbReference type="ChEBI" id="CHEBI:83099"/>
        <dbReference type="ChEBI" id="CHEBI:83100"/>
        <dbReference type="EC" id="1.11.1.28"/>
    </reaction>
</comment>
<keyword evidence="9" id="KW-1185">Reference proteome</keyword>
<keyword evidence="5 6" id="KW-0676">Redox-active center</keyword>
<organism evidence="8 9">
    <name type="scientific">Pelistega ratti</name>
    <dbReference type="NCBI Taxonomy" id="2652177"/>
    <lineage>
        <taxon>Bacteria</taxon>
        <taxon>Pseudomonadati</taxon>
        <taxon>Pseudomonadota</taxon>
        <taxon>Betaproteobacteria</taxon>
        <taxon>Burkholderiales</taxon>
        <taxon>Alcaligenaceae</taxon>
        <taxon>Pelistega</taxon>
    </lineage>
</organism>
<feature type="disulfide bond" description="Interchain (with AhpC); in linked form" evidence="6">
    <location>
        <position position="132"/>
    </location>
</feature>
<feature type="disulfide bond" evidence="6">
    <location>
        <begin position="129"/>
        <end position="132"/>
    </location>
</feature>
<dbReference type="InterPro" id="IPR029032">
    <property type="entry name" value="AhpD-like"/>
</dbReference>
<dbReference type="InterPro" id="IPR004674">
    <property type="entry name" value="AhpD"/>
</dbReference>
<reference evidence="8 9" key="1">
    <citation type="submission" date="2020-02" db="EMBL/GenBank/DDBJ databases">
        <title>Pelistega sp. NLN82 were isolated from wild rodents of the Hainan Island.</title>
        <authorList>
            <person name="Niu N."/>
            <person name="Zhou J."/>
        </authorList>
    </citation>
    <scope>NUCLEOTIDE SEQUENCE [LARGE SCALE GENOMIC DNA]</scope>
    <source>
        <strain evidence="8 9">NLN82</strain>
    </source>
</reference>
<comment type="similarity">
    <text evidence="6">Belongs to the AhpD family.</text>
</comment>
<feature type="active site" description="Cysteine sulfenic acid (-SOH) intermediate" evidence="6">
    <location>
        <position position="132"/>
    </location>
</feature>
<dbReference type="Pfam" id="PF02627">
    <property type="entry name" value="CMD"/>
    <property type="match status" value="1"/>
</dbReference>
<dbReference type="InterPro" id="IPR004675">
    <property type="entry name" value="AhpD_core"/>
</dbReference>
<dbReference type="GO" id="GO:0045454">
    <property type="term" value="P:cell redox homeostasis"/>
    <property type="evidence" value="ECO:0007669"/>
    <property type="project" value="TreeGrafter"/>
</dbReference>
<gene>
    <name evidence="6" type="primary">ahpD</name>
    <name evidence="8" type="ORF">F9B74_07285</name>
</gene>